<dbReference type="RefSeq" id="WP_283444581.1">
    <property type="nucleotide sequence ID" value="NZ_FXUL01000022.1"/>
</dbReference>
<reference evidence="5 6" key="1">
    <citation type="submission" date="2017-05" db="EMBL/GenBank/DDBJ databases">
        <authorList>
            <person name="Varghese N."/>
            <person name="Submissions S."/>
        </authorList>
    </citation>
    <scope>NUCLEOTIDE SEQUENCE [LARGE SCALE GENOMIC DNA]</scope>
    <source>
        <strain evidence="5 6">DSM 26001</strain>
    </source>
</reference>
<dbReference type="Gene3D" id="3.40.50.1820">
    <property type="entry name" value="alpha/beta hydrolase"/>
    <property type="match status" value="1"/>
</dbReference>
<feature type="domain" description="Carboxylesterase type B" evidence="4">
    <location>
        <begin position="40"/>
        <end position="581"/>
    </location>
</feature>
<comment type="caution">
    <text evidence="5">The sequence shown here is derived from an EMBL/GenBank/DDBJ whole genome shotgun (WGS) entry which is preliminary data.</text>
</comment>
<evidence type="ECO:0000256" key="3">
    <source>
        <dbReference type="RuleBase" id="RU361235"/>
    </source>
</evidence>
<dbReference type="Pfam" id="PF00135">
    <property type="entry name" value="COesterase"/>
    <property type="match status" value="1"/>
</dbReference>
<evidence type="ECO:0000256" key="1">
    <source>
        <dbReference type="ARBA" id="ARBA00005964"/>
    </source>
</evidence>
<keyword evidence="2 3" id="KW-0378">Hydrolase</keyword>
<evidence type="ECO:0000313" key="5">
    <source>
        <dbReference type="EMBL" id="SMP75194.1"/>
    </source>
</evidence>
<comment type="similarity">
    <text evidence="1 3">Belongs to the type-B carboxylesterase/lipase family.</text>
</comment>
<sequence length="588" mass="62425">MTIFKKHKTALTLIAAATLSLGFGGCGGSDSDSDSSGADSQVRSTQFGLVEGVASQEDKTMAWLGVPYAKPPVGNLRWQPPQAPDAWTGIRSAKDFADACTQIGGLFGPPPKGKDYSAISETFYKPVGSEDCLNLNIWRPLNDDGTKLPVIVFIHGGSNVVGAAHDPIYLGGNLANNANAIVVTVAYRLGVMGWLSHPALNTGDPLRDSGNFALLDLIQSLKFVKDNIASFGGDPNNVTIMGQSAGATNVNALIVSPLAAGLFQKAIPLSGGVSASPPATAVNKANAFINALLIKDGLATDKASADAYRAAQSNAWIKNYLMSKTSADLYNIQVDPTGGKWGTGSRTFEPGSSTATLWATVAPIADGTVMPSNVTTAISSGNFNKVPLLVGNTAEEGKLFSSAFKVDDYTRVKWMNGTYLGTVSNLRFEDLIDGTIVTPLTLANYNTYIFDNANRVSPAPSITTAAFLNLGAATNAAYYSKVPIYAYNFKWNKQPAPWNDVYGAWHTGDLPFVFGNFNLSLNSFGWTKINEPGRLALSNLMQKSIAAFVRTGNPNNSSLSATWDQWTPTAPRKMAFDATLEQATAKLE</sequence>
<dbReference type="PROSITE" id="PS51257">
    <property type="entry name" value="PROKAR_LIPOPROTEIN"/>
    <property type="match status" value="1"/>
</dbReference>
<gene>
    <name evidence="5" type="ORF">SAMN06295970_12246</name>
</gene>
<dbReference type="InterPro" id="IPR019826">
    <property type="entry name" value="Carboxylesterase_B_AS"/>
</dbReference>
<accession>A0ABY1QMK3</accession>
<proteinExistence type="inferred from homology"/>
<keyword evidence="6" id="KW-1185">Reference proteome</keyword>
<dbReference type="PANTHER" id="PTHR11559">
    <property type="entry name" value="CARBOXYLESTERASE"/>
    <property type="match status" value="1"/>
</dbReference>
<dbReference type="InterPro" id="IPR002018">
    <property type="entry name" value="CarbesteraseB"/>
</dbReference>
<dbReference type="SUPFAM" id="SSF53474">
    <property type="entry name" value="alpha/beta-Hydrolases"/>
    <property type="match status" value="1"/>
</dbReference>
<dbReference type="PROSITE" id="PS00122">
    <property type="entry name" value="CARBOXYLESTERASE_B_1"/>
    <property type="match status" value="1"/>
</dbReference>
<evidence type="ECO:0000259" key="4">
    <source>
        <dbReference type="Pfam" id="PF00135"/>
    </source>
</evidence>
<organism evidence="5 6">
    <name type="scientific">Noviherbaspirillum suwonense</name>
    <dbReference type="NCBI Taxonomy" id="1224511"/>
    <lineage>
        <taxon>Bacteria</taxon>
        <taxon>Pseudomonadati</taxon>
        <taxon>Pseudomonadota</taxon>
        <taxon>Betaproteobacteria</taxon>
        <taxon>Burkholderiales</taxon>
        <taxon>Oxalobacteraceae</taxon>
        <taxon>Noviherbaspirillum</taxon>
    </lineage>
</organism>
<name>A0ABY1QMK3_9BURK</name>
<evidence type="ECO:0000313" key="6">
    <source>
        <dbReference type="Proteomes" id="UP001158049"/>
    </source>
</evidence>
<protein>
    <recommendedName>
        <fullName evidence="3">Carboxylic ester hydrolase</fullName>
        <ecNumber evidence="3">3.1.1.-</ecNumber>
    </recommendedName>
</protein>
<evidence type="ECO:0000256" key="2">
    <source>
        <dbReference type="ARBA" id="ARBA00022801"/>
    </source>
</evidence>
<dbReference type="EC" id="3.1.1.-" evidence="3"/>
<dbReference type="EMBL" id="FXUL01000022">
    <property type="protein sequence ID" value="SMP75194.1"/>
    <property type="molecule type" value="Genomic_DNA"/>
</dbReference>
<dbReference type="Proteomes" id="UP001158049">
    <property type="component" value="Unassembled WGS sequence"/>
</dbReference>
<dbReference type="InterPro" id="IPR050309">
    <property type="entry name" value="Type-B_Carboxylest/Lipase"/>
</dbReference>
<dbReference type="InterPro" id="IPR029058">
    <property type="entry name" value="AB_hydrolase_fold"/>
</dbReference>